<protein>
    <submittedName>
        <fullName evidence="1">Uncharacterized protein</fullName>
    </submittedName>
</protein>
<gene>
    <name evidence="1" type="ORF">OLUC0939_LOCUS6818</name>
</gene>
<evidence type="ECO:0000313" key="1">
    <source>
        <dbReference type="EMBL" id="CAD8226077.1"/>
    </source>
</evidence>
<proteinExistence type="predicted"/>
<sequence>MGLNTIGEVLAALAQIHGEEMSKLFDPDTWDGWSECPGAVEVTREAHTTMNDTLEDTRYERNEPFLRQLEGFLELRGVVPREGDLDGLRCTTKTVRWTRRDRVGKAADDDAPVIVVESKEAAQRMLFDRRKLGAAFGYPEFQAAGFFTVRPRPCEALKYPGFLTFNAKSWGEVATACRRRGIQEETWLEFRRRVSAVIVYDVDRYALRPNACRAPPVLTSGEEALRMALRWRNDERRRAEVVLQAQCRTIGAVWSRLVLSPCAGDRPSPQGVWRQRQSLVGAAFVGGAY</sequence>
<name>A0A7R9T5N8_9CHLO</name>
<accession>A0A7R9T5N8</accession>
<dbReference type="AlphaFoldDB" id="A0A7R9T5N8"/>
<dbReference type="EMBL" id="HBDX01007918">
    <property type="protein sequence ID" value="CAD8226077.1"/>
    <property type="molecule type" value="Transcribed_RNA"/>
</dbReference>
<organism evidence="1">
    <name type="scientific">Ostreococcus sp. 'lucimarinus'</name>
    <dbReference type="NCBI Taxonomy" id="242159"/>
    <lineage>
        <taxon>Eukaryota</taxon>
        <taxon>Viridiplantae</taxon>
        <taxon>Chlorophyta</taxon>
        <taxon>Mamiellophyceae</taxon>
        <taxon>Mamiellales</taxon>
        <taxon>Bathycoccaceae</taxon>
        <taxon>Ostreococcus</taxon>
    </lineage>
</organism>
<reference evidence="1" key="1">
    <citation type="submission" date="2021-01" db="EMBL/GenBank/DDBJ databases">
        <authorList>
            <person name="Corre E."/>
            <person name="Pelletier E."/>
            <person name="Niang G."/>
            <person name="Scheremetjew M."/>
            <person name="Finn R."/>
            <person name="Kale V."/>
            <person name="Holt S."/>
            <person name="Cochrane G."/>
            <person name="Meng A."/>
            <person name="Brown T."/>
            <person name="Cohen L."/>
        </authorList>
    </citation>
    <scope>NUCLEOTIDE SEQUENCE</scope>
    <source>
        <strain evidence="1">Clade-A-BCC118000</strain>
    </source>
</reference>